<protein>
    <recommendedName>
        <fullName evidence="2">Transcriptional regulator SutA RNAP-binding domain-containing protein</fullName>
    </recommendedName>
</protein>
<dbReference type="Proteomes" id="UP000244223">
    <property type="component" value="Unassembled WGS sequence"/>
</dbReference>
<dbReference type="RefSeq" id="WP_107866625.1">
    <property type="nucleotide sequence ID" value="NZ_QAON01000016.1"/>
</dbReference>
<evidence type="ECO:0000259" key="2">
    <source>
        <dbReference type="Pfam" id="PF20661"/>
    </source>
</evidence>
<sequence>MSTNDFDDEFDETADPVDDEPEGGDEDIVLDAESGEPAPKEKDIDLTDAETLTVSSKEAARRQLEEDMERFLASGGRIREIPPDESADPPKRPTSSYGSKPI</sequence>
<dbReference type="Pfam" id="PF20661">
    <property type="entry name" value="SutA-RBD"/>
    <property type="match status" value="1"/>
</dbReference>
<feature type="compositionally biased region" description="Polar residues" evidence="1">
    <location>
        <begin position="93"/>
        <end position="102"/>
    </location>
</feature>
<proteinExistence type="predicted"/>
<organism evidence="3 4">
    <name type="scientific">Agitococcus lubricus</name>
    <dbReference type="NCBI Taxonomy" id="1077255"/>
    <lineage>
        <taxon>Bacteria</taxon>
        <taxon>Pseudomonadati</taxon>
        <taxon>Pseudomonadota</taxon>
        <taxon>Gammaproteobacteria</taxon>
        <taxon>Moraxellales</taxon>
        <taxon>Moraxellaceae</taxon>
        <taxon>Agitococcus</taxon>
    </lineage>
</organism>
<name>A0A2T5IVF7_9GAMM</name>
<keyword evidence="4" id="KW-1185">Reference proteome</keyword>
<evidence type="ECO:0000313" key="4">
    <source>
        <dbReference type="Proteomes" id="UP000244223"/>
    </source>
</evidence>
<reference evidence="3 4" key="1">
    <citation type="submission" date="2018-04" db="EMBL/GenBank/DDBJ databases">
        <title>Genomic Encyclopedia of Archaeal and Bacterial Type Strains, Phase II (KMG-II): from individual species to whole genera.</title>
        <authorList>
            <person name="Goeker M."/>
        </authorList>
    </citation>
    <scope>NUCLEOTIDE SEQUENCE [LARGE SCALE GENOMIC DNA]</scope>
    <source>
        <strain evidence="3 4">DSM 5822</strain>
    </source>
</reference>
<evidence type="ECO:0000313" key="3">
    <source>
        <dbReference type="EMBL" id="PTQ87859.1"/>
    </source>
</evidence>
<dbReference type="AlphaFoldDB" id="A0A2T5IVF7"/>
<accession>A0A2T5IVF7</accession>
<evidence type="ECO:0000256" key="1">
    <source>
        <dbReference type="SAM" id="MobiDB-lite"/>
    </source>
</evidence>
<feature type="domain" description="Transcriptional regulator SutA RNAP-binding" evidence="2">
    <location>
        <begin position="55"/>
        <end position="89"/>
    </location>
</feature>
<feature type="region of interest" description="Disordered" evidence="1">
    <location>
        <begin position="1"/>
        <end position="102"/>
    </location>
</feature>
<dbReference type="InterPro" id="IPR049191">
    <property type="entry name" value="SutA_RBD"/>
</dbReference>
<dbReference type="EMBL" id="QAON01000016">
    <property type="protein sequence ID" value="PTQ87859.1"/>
    <property type="molecule type" value="Genomic_DNA"/>
</dbReference>
<gene>
    <name evidence="3" type="ORF">C8N29_11625</name>
</gene>
<dbReference type="OrthoDB" id="5741083at2"/>
<comment type="caution">
    <text evidence="3">The sequence shown here is derived from an EMBL/GenBank/DDBJ whole genome shotgun (WGS) entry which is preliminary data.</text>
</comment>
<feature type="compositionally biased region" description="Acidic residues" evidence="1">
    <location>
        <begin position="1"/>
        <end position="34"/>
    </location>
</feature>